<gene>
    <name evidence="9" type="primary">USP14</name>
    <name evidence="9" type="ORF">FOZ61_009919</name>
</gene>
<dbReference type="Pfam" id="PF00443">
    <property type="entry name" value="UCH"/>
    <property type="match status" value="1"/>
</dbReference>
<accession>A0A7J6M5A8</accession>
<evidence type="ECO:0000256" key="5">
    <source>
        <dbReference type="ARBA" id="ARBA00022801"/>
    </source>
</evidence>
<evidence type="ECO:0000313" key="9">
    <source>
        <dbReference type="EMBL" id="KAF4666340.1"/>
    </source>
</evidence>
<dbReference type="InterPro" id="IPR029071">
    <property type="entry name" value="Ubiquitin-like_domsf"/>
</dbReference>
<dbReference type="AlphaFoldDB" id="A0A7J6M5A8"/>
<dbReference type="EC" id="3.4.19.12" evidence="2"/>
<dbReference type="InterPro" id="IPR028889">
    <property type="entry name" value="USP"/>
</dbReference>
<sequence length="520" mass="58210">MSTTVPIIVKWGKATYNVEVNTAEPVAVLKAQLENLTSVPHDKQKIMGLPGGLLKDGDDLSKKIKKPNQKITLLGTAVAQQLKEPAKNTVFVEDLSDEERRKVLKEREVETLPIGLVNLGNSCYMNATLQALYAVPPLRKALLDYDSGAHTEGSSQERGLSALIHQTFKDLGTKADALEPASLFMLLRVMYPETFGKTTQGGIPQQQDADEFLRALMLNLSDTVKTASSGNIIDDLFGFTMKTKLRCLETDAEPESTSEEQHRVLLCHMGTPTDPVGHLYQGVQLSLKEPITKRASVLGRDAQFEKSSAMDSLPEYLIVEFARFQWKGESTSAGTHATRTKITRKVTFPQVLDVYDFCTEDVQKQLTRGRQRRRIYMDEQERKKILAKEAARKDSDVEMTAEDKSVDTSVPQIPTGNYRCVSIVSHEGRSAEGGHYMGWAKFKDADGDVSKDDQWVRFNDDKVTQHDWKYVVDQLVGGRADTQIAYIVIYQKDKVPDGSIEEIVDEEMEMESNPEKKAKQ</sequence>
<evidence type="ECO:0000256" key="1">
    <source>
        <dbReference type="ARBA" id="ARBA00000707"/>
    </source>
</evidence>
<dbReference type="EMBL" id="JABAHT010000076">
    <property type="protein sequence ID" value="KAF4666340.1"/>
    <property type="molecule type" value="Genomic_DNA"/>
</dbReference>
<dbReference type="SUPFAM" id="SSF54236">
    <property type="entry name" value="Ubiquitin-like"/>
    <property type="match status" value="1"/>
</dbReference>
<dbReference type="InterPro" id="IPR018200">
    <property type="entry name" value="USP_CS"/>
</dbReference>
<dbReference type="GO" id="GO:0070628">
    <property type="term" value="F:proteasome binding"/>
    <property type="evidence" value="ECO:0007669"/>
    <property type="project" value="TreeGrafter"/>
</dbReference>
<keyword evidence="6" id="KW-0788">Thiol protease</keyword>
<evidence type="ECO:0000256" key="3">
    <source>
        <dbReference type="ARBA" id="ARBA00022670"/>
    </source>
</evidence>
<organism evidence="9 10">
    <name type="scientific">Perkinsus olseni</name>
    <name type="common">Perkinsus atlanticus</name>
    <dbReference type="NCBI Taxonomy" id="32597"/>
    <lineage>
        <taxon>Eukaryota</taxon>
        <taxon>Sar</taxon>
        <taxon>Alveolata</taxon>
        <taxon>Perkinsozoa</taxon>
        <taxon>Perkinsea</taxon>
        <taxon>Perkinsida</taxon>
        <taxon>Perkinsidae</taxon>
        <taxon>Perkinsus</taxon>
    </lineage>
</organism>
<dbReference type="PROSITE" id="PS50053">
    <property type="entry name" value="UBIQUITIN_2"/>
    <property type="match status" value="1"/>
</dbReference>
<feature type="domain" description="Ubiquitin-like" evidence="7">
    <location>
        <begin position="1"/>
        <end position="62"/>
    </location>
</feature>
<evidence type="ECO:0000256" key="2">
    <source>
        <dbReference type="ARBA" id="ARBA00012759"/>
    </source>
</evidence>
<dbReference type="PROSITE" id="PS00972">
    <property type="entry name" value="USP_1"/>
    <property type="match status" value="1"/>
</dbReference>
<evidence type="ECO:0000259" key="8">
    <source>
        <dbReference type="PROSITE" id="PS50235"/>
    </source>
</evidence>
<comment type="caution">
    <text evidence="9">The sequence shown here is derived from an EMBL/GenBank/DDBJ whole genome shotgun (WGS) entry which is preliminary data.</text>
</comment>
<dbReference type="InterPro" id="IPR001394">
    <property type="entry name" value="Peptidase_C19_UCH"/>
</dbReference>
<dbReference type="InterPro" id="IPR044635">
    <property type="entry name" value="UBP14-like"/>
</dbReference>
<dbReference type="PANTHER" id="PTHR43982:SF1">
    <property type="entry name" value="UBIQUITIN CARBOXYL-TERMINAL HYDROLASE 14"/>
    <property type="match status" value="1"/>
</dbReference>
<dbReference type="InterPro" id="IPR038765">
    <property type="entry name" value="Papain-like_cys_pep_sf"/>
</dbReference>
<comment type="catalytic activity">
    <reaction evidence="1">
        <text>Thiol-dependent hydrolysis of ester, thioester, amide, peptide and isopeptide bonds formed by the C-terminal Gly of ubiquitin (a 76-residue protein attached to proteins as an intracellular targeting signal).</text>
        <dbReference type="EC" id="3.4.19.12"/>
    </reaction>
</comment>
<dbReference type="SUPFAM" id="SSF54001">
    <property type="entry name" value="Cysteine proteinases"/>
    <property type="match status" value="1"/>
</dbReference>
<dbReference type="CDD" id="cd16104">
    <property type="entry name" value="Ubl_USP14_like"/>
    <property type="match status" value="1"/>
</dbReference>
<evidence type="ECO:0000259" key="7">
    <source>
        <dbReference type="PROSITE" id="PS50053"/>
    </source>
</evidence>
<evidence type="ECO:0000256" key="4">
    <source>
        <dbReference type="ARBA" id="ARBA00022786"/>
    </source>
</evidence>
<dbReference type="Gene3D" id="3.90.70.10">
    <property type="entry name" value="Cysteine proteinases"/>
    <property type="match status" value="1"/>
</dbReference>
<dbReference type="GO" id="GO:0016579">
    <property type="term" value="P:protein deubiquitination"/>
    <property type="evidence" value="ECO:0007669"/>
    <property type="project" value="InterPro"/>
</dbReference>
<evidence type="ECO:0000256" key="6">
    <source>
        <dbReference type="ARBA" id="ARBA00022807"/>
    </source>
</evidence>
<dbReference type="InterPro" id="IPR000626">
    <property type="entry name" value="Ubiquitin-like_dom"/>
</dbReference>
<dbReference type="Gene3D" id="3.10.20.90">
    <property type="entry name" value="Phosphatidylinositol 3-kinase Catalytic Subunit, Chain A, domain 1"/>
    <property type="match status" value="1"/>
</dbReference>
<dbReference type="Proteomes" id="UP000570595">
    <property type="component" value="Unassembled WGS sequence"/>
</dbReference>
<evidence type="ECO:0000313" key="10">
    <source>
        <dbReference type="Proteomes" id="UP000570595"/>
    </source>
</evidence>
<protein>
    <recommendedName>
        <fullName evidence="2">ubiquitinyl hydrolase 1</fullName>
        <ecNumber evidence="2">3.4.19.12</ecNumber>
    </recommendedName>
</protein>
<keyword evidence="4" id="KW-0833">Ubl conjugation pathway</keyword>
<dbReference type="PANTHER" id="PTHR43982">
    <property type="entry name" value="UBIQUITIN CARBOXYL-TERMINAL HYDROLASE"/>
    <property type="match status" value="1"/>
</dbReference>
<dbReference type="OrthoDB" id="333239at2759"/>
<keyword evidence="5 9" id="KW-0378">Hydrolase</keyword>
<proteinExistence type="predicted"/>
<feature type="domain" description="USP" evidence="8">
    <location>
        <begin position="114"/>
        <end position="493"/>
    </location>
</feature>
<dbReference type="GO" id="GO:0004843">
    <property type="term" value="F:cysteine-type deubiquitinase activity"/>
    <property type="evidence" value="ECO:0007669"/>
    <property type="project" value="UniProtKB-EC"/>
</dbReference>
<keyword evidence="3" id="KW-0645">Protease</keyword>
<name>A0A7J6M5A8_PEROL</name>
<dbReference type="GO" id="GO:0061136">
    <property type="term" value="P:regulation of proteasomal protein catabolic process"/>
    <property type="evidence" value="ECO:0007669"/>
    <property type="project" value="TreeGrafter"/>
</dbReference>
<dbReference type="SMART" id="SM00213">
    <property type="entry name" value="UBQ"/>
    <property type="match status" value="1"/>
</dbReference>
<reference evidence="9 10" key="1">
    <citation type="submission" date="2020-04" db="EMBL/GenBank/DDBJ databases">
        <title>Perkinsus olseni comparative genomics.</title>
        <authorList>
            <person name="Bogema D.R."/>
        </authorList>
    </citation>
    <scope>NUCLEOTIDE SEQUENCE [LARGE SCALE GENOMIC DNA]</scope>
    <source>
        <strain evidence="9">ATCC PRA-179</strain>
    </source>
</reference>
<dbReference type="PROSITE" id="PS50235">
    <property type="entry name" value="USP_3"/>
    <property type="match status" value="1"/>
</dbReference>
<dbReference type="GO" id="GO:0043161">
    <property type="term" value="P:proteasome-mediated ubiquitin-dependent protein catabolic process"/>
    <property type="evidence" value="ECO:0007669"/>
    <property type="project" value="InterPro"/>
</dbReference>